<name>A0AAJ8C093_ASPNG</name>
<dbReference type="VEuPathDB" id="FungiDB:An18g02930"/>
<dbReference type="AlphaFoldDB" id="A0AAJ8C093"/>
<reference evidence="1" key="1">
    <citation type="submission" date="2025-02" db="EMBL/GenBank/DDBJ databases">
        <authorList>
            <consortium name="NCBI Genome Project"/>
        </authorList>
    </citation>
    <scope>NUCLEOTIDE SEQUENCE</scope>
</reference>
<dbReference type="GeneID" id="84593686"/>
<gene>
    <name evidence="1" type="ORF">An18g02930</name>
</gene>
<proteinExistence type="predicted"/>
<organism evidence="1">
    <name type="scientific">Aspergillus niger</name>
    <dbReference type="NCBI Taxonomy" id="5061"/>
    <lineage>
        <taxon>Eukaryota</taxon>
        <taxon>Fungi</taxon>
        <taxon>Dikarya</taxon>
        <taxon>Ascomycota</taxon>
        <taxon>Pezizomycotina</taxon>
        <taxon>Eurotiomycetes</taxon>
        <taxon>Eurotiomycetidae</taxon>
        <taxon>Eurotiales</taxon>
        <taxon>Aspergillaceae</taxon>
        <taxon>Aspergillus</taxon>
        <taxon>Aspergillus subgen. Circumdati</taxon>
    </lineage>
</organism>
<protein>
    <submittedName>
        <fullName evidence="1">Uncharacterized protein</fullName>
    </submittedName>
</protein>
<sequence>MAANTSQLSVSQQNPLYRTTTEVEDKNFPVHSSDANLEGVWFIFKVIDSHPYKHRDNEHADGLRMMKNGKSTDAVLTTFRQLFSSGLQLYVIESFMTVFPVKEYVNMEQYPVSGGKISTLAT</sequence>
<reference evidence="1" key="2">
    <citation type="submission" date="2025-08" db="UniProtKB">
        <authorList>
            <consortium name="RefSeq"/>
        </authorList>
    </citation>
    <scope>IDENTIFICATION</scope>
</reference>
<accession>A0AAJ8C093</accession>
<dbReference type="KEGG" id="ang:An18g02930"/>
<dbReference type="RefSeq" id="XP_059605641.1">
    <property type="nucleotide sequence ID" value="XM_059745692.1"/>
</dbReference>
<evidence type="ECO:0000313" key="1">
    <source>
        <dbReference type="RefSeq" id="XP_059605641.1"/>
    </source>
</evidence>